<dbReference type="Pfam" id="PF14129">
    <property type="entry name" value="DUF4296"/>
    <property type="match status" value="1"/>
</dbReference>
<dbReference type="InterPro" id="IPR025381">
    <property type="entry name" value="DUF4296"/>
</dbReference>
<gene>
    <name evidence="3" type="ORF">SAMN05444143_105118</name>
</gene>
<dbReference type="Proteomes" id="UP000182961">
    <property type="component" value="Unassembled WGS sequence"/>
</dbReference>
<name>A0A1I4VQE9_9FLAO</name>
<dbReference type="eggNOG" id="ENOG50330B6">
    <property type="taxonomic scope" value="Bacteria"/>
</dbReference>
<proteinExistence type="predicted"/>
<evidence type="ECO:0000313" key="4">
    <source>
        <dbReference type="Proteomes" id="UP000182961"/>
    </source>
</evidence>
<keyword evidence="4" id="KW-1185">Reference proteome</keyword>
<evidence type="ECO:0000259" key="2">
    <source>
        <dbReference type="Pfam" id="PF14129"/>
    </source>
</evidence>
<feature type="region of interest" description="Disordered" evidence="1">
    <location>
        <begin position="121"/>
        <end position="142"/>
    </location>
</feature>
<protein>
    <recommendedName>
        <fullName evidence="2">DUF4296 domain-containing protein</fullName>
    </recommendedName>
</protein>
<reference evidence="4" key="1">
    <citation type="submission" date="2016-10" db="EMBL/GenBank/DDBJ databases">
        <authorList>
            <person name="Varghese N."/>
            <person name="Submissions S."/>
        </authorList>
    </citation>
    <scope>NUCLEOTIDE SEQUENCE [LARGE SCALE GENOMIC DNA]</scope>
    <source>
        <strain evidence="4">DSM 4002</strain>
    </source>
</reference>
<evidence type="ECO:0000313" key="3">
    <source>
        <dbReference type="EMBL" id="SFN03498.1"/>
    </source>
</evidence>
<feature type="domain" description="DUF4296" evidence="2">
    <location>
        <begin position="26"/>
        <end position="108"/>
    </location>
</feature>
<sequence length="142" mass="16478">MKKALFVLAALMVLVSCKEDSTVKAPKKPIDRAVMIAIYYDLALLEASKYQMLSKTEYQKTTPKAFIFKKYKIDSVQFAQNNQFYAASIEDYKAMFQEVEKRLQTRSNQMDTLIKRKQEALKKKAKYKRNDKTESKAEALAQ</sequence>
<dbReference type="PROSITE" id="PS51257">
    <property type="entry name" value="PROKAR_LIPOPROTEIN"/>
    <property type="match status" value="1"/>
</dbReference>
<accession>A0A1I4VQE9</accession>
<evidence type="ECO:0000256" key="1">
    <source>
        <dbReference type="SAM" id="MobiDB-lite"/>
    </source>
</evidence>
<dbReference type="AlphaFoldDB" id="A0A1I4VQE9"/>
<organism evidence="3 4">
    <name type="scientific">Flavobacterium succinicans</name>
    <dbReference type="NCBI Taxonomy" id="29536"/>
    <lineage>
        <taxon>Bacteria</taxon>
        <taxon>Pseudomonadati</taxon>
        <taxon>Bacteroidota</taxon>
        <taxon>Flavobacteriia</taxon>
        <taxon>Flavobacteriales</taxon>
        <taxon>Flavobacteriaceae</taxon>
        <taxon>Flavobacterium</taxon>
    </lineage>
</organism>
<dbReference type="EMBL" id="FOUT01000005">
    <property type="protein sequence ID" value="SFN03498.1"/>
    <property type="molecule type" value="Genomic_DNA"/>
</dbReference>